<evidence type="ECO:0000256" key="2">
    <source>
        <dbReference type="ARBA" id="ARBA00022630"/>
    </source>
</evidence>
<dbReference type="PROSITE" id="PS51387">
    <property type="entry name" value="FAD_PCMH"/>
    <property type="match status" value="1"/>
</dbReference>
<evidence type="ECO:0000313" key="6">
    <source>
        <dbReference type="EMBL" id="KAJ9137071.1"/>
    </source>
</evidence>
<evidence type="ECO:0000256" key="4">
    <source>
        <dbReference type="ARBA" id="ARBA00023002"/>
    </source>
</evidence>
<keyword evidence="3" id="KW-0274">FAD</keyword>
<dbReference type="InterPro" id="IPR036318">
    <property type="entry name" value="FAD-bd_PCMH-like_sf"/>
</dbReference>
<dbReference type="Gene3D" id="3.30.465.10">
    <property type="match status" value="1"/>
</dbReference>
<dbReference type="InterPro" id="IPR016166">
    <property type="entry name" value="FAD-bd_PCMH"/>
</dbReference>
<evidence type="ECO:0000259" key="5">
    <source>
        <dbReference type="PROSITE" id="PS51387"/>
    </source>
</evidence>
<evidence type="ECO:0000256" key="1">
    <source>
        <dbReference type="ARBA" id="ARBA00005466"/>
    </source>
</evidence>
<dbReference type="InterPro" id="IPR006094">
    <property type="entry name" value="Oxid_FAD_bind_N"/>
</dbReference>
<protein>
    <submittedName>
        <fullName evidence="6">FAD-binding domain-containing protein</fullName>
    </submittedName>
</protein>
<dbReference type="PANTHER" id="PTHR42973">
    <property type="entry name" value="BINDING OXIDOREDUCTASE, PUTATIVE (AFU_ORTHOLOGUE AFUA_1G17690)-RELATED"/>
    <property type="match status" value="1"/>
</dbReference>
<gene>
    <name evidence="6" type="ORF">NKR23_g9335</name>
</gene>
<comment type="caution">
    <text evidence="6">The sequence shown here is derived from an EMBL/GenBank/DDBJ whole genome shotgun (WGS) entry which is preliminary data.</text>
</comment>
<sequence>MGNTPSALETCLSSVCAGRSGCVSFPSNPLYQLNWVKPYNLAIDITPAAVIRPKTAQDVSGIVKCATANGVKVQAKSGGHSYANFGIGGDDGAVAIDMVNFQTFSMDNTSWYATVGPGSKLGPVTTKLHDAGGRAFAHGVCPGVGLGGHATIGGLGPMSRMWGSCLDHVVEVEVVTADGSILRASEDKNSDLFYALRGAGAGFGIITEFVMRTHPEPGDVVQYSYSFSFGSGAELAKVYKAWQDLIADPDLDRRFGTELVIYPLGVIITGTFYGTKQEFEDSGILDRLPQTGNETLAVTDWLGSLTQWAEHEALYLSDIPTAFYSKSLAFRKEDVLSADMATDLFDYVESADKGTLLWFVIFDASGGAVSDVAENATAYAHRDKIMFYQSYAIGLLSVPETTRTFLTDFHERLLGFLPAGGTYGTYPGYVDPALTDAQEEYWMGNLAELGKIKAKWDPNDVFHNPQSVRPTST</sequence>
<dbReference type="InterPro" id="IPR012951">
    <property type="entry name" value="BBE"/>
</dbReference>
<reference evidence="6" key="1">
    <citation type="submission" date="2022-07" db="EMBL/GenBank/DDBJ databases">
        <title>Fungi with potential for degradation of polypropylene.</title>
        <authorList>
            <person name="Gostincar C."/>
        </authorList>
    </citation>
    <scope>NUCLEOTIDE SEQUENCE</scope>
    <source>
        <strain evidence="6">EXF-13308</strain>
    </source>
</reference>
<organism evidence="6 7">
    <name type="scientific">Pleurostoma richardsiae</name>
    <dbReference type="NCBI Taxonomy" id="41990"/>
    <lineage>
        <taxon>Eukaryota</taxon>
        <taxon>Fungi</taxon>
        <taxon>Dikarya</taxon>
        <taxon>Ascomycota</taxon>
        <taxon>Pezizomycotina</taxon>
        <taxon>Sordariomycetes</taxon>
        <taxon>Sordariomycetidae</taxon>
        <taxon>Calosphaeriales</taxon>
        <taxon>Pleurostomataceae</taxon>
        <taxon>Pleurostoma</taxon>
    </lineage>
</organism>
<dbReference type="InterPro" id="IPR006093">
    <property type="entry name" value="Oxy_OxRdtase_FAD_BS"/>
</dbReference>
<dbReference type="PANTHER" id="PTHR42973:SF17">
    <property type="entry name" value="OXIDASE, PUTATIVE (AFU_ORTHOLOGUE AFUA_6G14340)-RELATED"/>
    <property type="match status" value="1"/>
</dbReference>
<name>A0AA38VEX1_9PEZI</name>
<dbReference type="Gene3D" id="3.40.462.20">
    <property type="match status" value="1"/>
</dbReference>
<dbReference type="SUPFAM" id="SSF56176">
    <property type="entry name" value="FAD-binding/transporter-associated domain-like"/>
    <property type="match status" value="1"/>
</dbReference>
<dbReference type="GO" id="GO:0016491">
    <property type="term" value="F:oxidoreductase activity"/>
    <property type="evidence" value="ECO:0007669"/>
    <property type="project" value="UniProtKB-KW"/>
</dbReference>
<dbReference type="EMBL" id="JANBVO010000036">
    <property type="protein sequence ID" value="KAJ9137071.1"/>
    <property type="molecule type" value="Genomic_DNA"/>
</dbReference>
<evidence type="ECO:0000313" key="7">
    <source>
        <dbReference type="Proteomes" id="UP001174694"/>
    </source>
</evidence>
<dbReference type="GO" id="GO:0071949">
    <property type="term" value="F:FAD binding"/>
    <property type="evidence" value="ECO:0007669"/>
    <property type="project" value="InterPro"/>
</dbReference>
<keyword evidence="2" id="KW-0285">Flavoprotein</keyword>
<dbReference type="Pfam" id="PF08031">
    <property type="entry name" value="BBE"/>
    <property type="match status" value="1"/>
</dbReference>
<proteinExistence type="inferred from homology"/>
<dbReference type="InterPro" id="IPR050416">
    <property type="entry name" value="FAD-linked_Oxidoreductase"/>
</dbReference>
<accession>A0AA38VEX1</accession>
<dbReference type="PROSITE" id="PS00862">
    <property type="entry name" value="OX2_COVAL_FAD"/>
    <property type="match status" value="1"/>
</dbReference>
<feature type="domain" description="FAD-binding PCMH-type" evidence="5">
    <location>
        <begin position="43"/>
        <end position="216"/>
    </location>
</feature>
<dbReference type="Pfam" id="PF01565">
    <property type="entry name" value="FAD_binding_4"/>
    <property type="match status" value="1"/>
</dbReference>
<dbReference type="InterPro" id="IPR016169">
    <property type="entry name" value="FAD-bd_PCMH_sub2"/>
</dbReference>
<keyword evidence="7" id="KW-1185">Reference proteome</keyword>
<dbReference type="Proteomes" id="UP001174694">
    <property type="component" value="Unassembled WGS sequence"/>
</dbReference>
<evidence type="ECO:0000256" key="3">
    <source>
        <dbReference type="ARBA" id="ARBA00022827"/>
    </source>
</evidence>
<comment type="similarity">
    <text evidence="1">Belongs to the oxygen-dependent FAD-linked oxidoreductase family.</text>
</comment>
<keyword evidence="4" id="KW-0560">Oxidoreductase</keyword>
<dbReference type="AlphaFoldDB" id="A0AA38VEX1"/>